<dbReference type="EMBL" id="CP017141">
    <property type="protein sequence ID" value="AOM76126.1"/>
    <property type="molecule type" value="Genomic_DNA"/>
</dbReference>
<evidence type="ECO:0000259" key="1">
    <source>
        <dbReference type="PROSITE" id="PS51186"/>
    </source>
</evidence>
<organism evidence="2 3">
    <name type="scientific">Pedobacter steynii</name>
    <dbReference type="NCBI Taxonomy" id="430522"/>
    <lineage>
        <taxon>Bacteria</taxon>
        <taxon>Pseudomonadati</taxon>
        <taxon>Bacteroidota</taxon>
        <taxon>Sphingobacteriia</taxon>
        <taxon>Sphingobacteriales</taxon>
        <taxon>Sphingobacteriaceae</taxon>
        <taxon>Pedobacter</taxon>
    </lineage>
</organism>
<evidence type="ECO:0000313" key="3">
    <source>
        <dbReference type="Proteomes" id="UP000094313"/>
    </source>
</evidence>
<dbReference type="Gene3D" id="3.40.630.30">
    <property type="match status" value="1"/>
</dbReference>
<dbReference type="PROSITE" id="PS51186">
    <property type="entry name" value="GNAT"/>
    <property type="match status" value="1"/>
</dbReference>
<dbReference type="GO" id="GO:0016747">
    <property type="term" value="F:acyltransferase activity, transferring groups other than amino-acyl groups"/>
    <property type="evidence" value="ECO:0007669"/>
    <property type="project" value="InterPro"/>
</dbReference>
<sequence>MQFRRITSVNDPALTFLKKLYEDAFPPHERRDWATLLKLIPATKEMHLDLVFTANENIGLITWWEIEGCHFIEHFAIDAALRGQNYGALVLKHYQELLQGTIILEVEHPEDSFAVRRIAFYERLGYHTLSLPYHQPSYADPNQSFPFLLMSNRMLSDQEAEPLAEKIKEKVYLASLH</sequence>
<dbReference type="InterPro" id="IPR016181">
    <property type="entry name" value="Acyl_CoA_acyltransferase"/>
</dbReference>
<dbReference type="KEGG" id="psty:BFS30_02445"/>
<dbReference type="AlphaFoldDB" id="A0A1D7QBQ5"/>
<keyword evidence="3" id="KW-1185">Reference proteome</keyword>
<name>A0A1D7QBQ5_9SPHI</name>
<gene>
    <name evidence="2" type="ORF">BFS30_02445</name>
</gene>
<proteinExistence type="predicted"/>
<protein>
    <recommendedName>
        <fullName evidence="1">N-acetyltransferase domain-containing protein</fullName>
    </recommendedName>
</protein>
<dbReference type="Pfam" id="PF00583">
    <property type="entry name" value="Acetyltransf_1"/>
    <property type="match status" value="1"/>
</dbReference>
<feature type="domain" description="N-acetyltransferase" evidence="1">
    <location>
        <begin position="1"/>
        <end position="155"/>
    </location>
</feature>
<dbReference type="SUPFAM" id="SSF55729">
    <property type="entry name" value="Acyl-CoA N-acyltransferases (Nat)"/>
    <property type="match status" value="1"/>
</dbReference>
<evidence type="ECO:0000313" key="2">
    <source>
        <dbReference type="EMBL" id="AOM76126.1"/>
    </source>
</evidence>
<dbReference type="Proteomes" id="UP000094313">
    <property type="component" value="Chromosome"/>
</dbReference>
<dbReference type="RefSeq" id="WP_069377822.1">
    <property type="nucleotide sequence ID" value="NZ_CP017141.1"/>
</dbReference>
<dbReference type="InterPro" id="IPR000182">
    <property type="entry name" value="GNAT_dom"/>
</dbReference>
<reference evidence="2 3" key="1">
    <citation type="submission" date="2016-08" db="EMBL/GenBank/DDBJ databases">
        <authorList>
            <person name="Seilhamer J.J."/>
        </authorList>
    </citation>
    <scope>NUCLEOTIDE SEQUENCE [LARGE SCALE GENOMIC DNA]</scope>
    <source>
        <strain evidence="2 3">DX4</strain>
    </source>
</reference>
<dbReference type="OrthoDB" id="9127144at2"/>
<accession>A0A1D7QBQ5</accession>